<sequence>MRIVEAKFRKPAAKTEVPQYGRHSVRPEPDGALGDYFAEVMLDGEASDSIETYGNVATDRTRVPIKLKRPGDGPTSGNHILWNVCEWLKALVEDEIDGIGKEAPTKRLRYSRRIGSNEVSFTSMDREQSVRDMGKSLNTEANLLFRGNSLLTQALDFHMRRVGKEYLSEILGEQIRTINNINPDCEVDPSRIENDGAFDKNWALANLSSFGQKESWMEPMNKFLYQHRQGVKDFLDSVCAITPERTTFAVPASYSTPITILARLPPTSREGFPSLPYLIDHARSFADLGQTMHSRKRTDECILKAEDYGDRVADQVSLQFEDIVEGLQYTNLQESPQRHSLPHPQSSSPPEPEQQHPVLTPPWHDYSMSNSNATSVNNTSQIQLALLAPPKW</sequence>
<dbReference type="InterPro" id="IPR001936">
    <property type="entry name" value="RasGAP_dom"/>
</dbReference>
<dbReference type="Gene3D" id="1.10.506.10">
    <property type="entry name" value="GTPase Activation - p120gap, domain 1"/>
    <property type="match status" value="2"/>
</dbReference>
<evidence type="ECO:0000259" key="3">
    <source>
        <dbReference type="PROSITE" id="PS50018"/>
    </source>
</evidence>
<dbReference type="SUPFAM" id="SSF48350">
    <property type="entry name" value="GTPase activation domain, GAP"/>
    <property type="match status" value="1"/>
</dbReference>
<dbReference type="AlphaFoldDB" id="A0A395IFC9"/>
<keyword evidence="5" id="KW-1185">Reference proteome</keyword>
<dbReference type="Pfam" id="PF00616">
    <property type="entry name" value="RasGAP"/>
    <property type="match status" value="1"/>
</dbReference>
<keyword evidence="1" id="KW-0343">GTPase activation</keyword>
<dbReference type="InterPro" id="IPR008936">
    <property type="entry name" value="Rho_GTPase_activation_prot"/>
</dbReference>
<evidence type="ECO:0000313" key="5">
    <source>
        <dbReference type="Proteomes" id="UP000249056"/>
    </source>
</evidence>
<dbReference type="Proteomes" id="UP000249056">
    <property type="component" value="Unassembled WGS sequence"/>
</dbReference>
<evidence type="ECO:0000256" key="2">
    <source>
        <dbReference type="SAM" id="MobiDB-lite"/>
    </source>
</evidence>
<reference evidence="4 5" key="1">
    <citation type="submission" date="2018-06" db="EMBL/GenBank/DDBJ databases">
        <title>Genome Sequence of the Brown Rot Fungal Pathogen Monilinia fructigena.</title>
        <authorList>
            <person name="Landi L."/>
            <person name="De Miccolis Angelini R.M."/>
            <person name="Pollastro S."/>
            <person name="Abate D."/>
            <person name="Faretra F."/>
            <person name="Romanazzi G."/>
        </authorList>
    </citation>
    <scope>NUCLEOTIDE SEQUENCE [LARGE SCALE GENOMIC DNA]</scope>
    <source>
        <strain evidence="4 5">Mfrg269</strain>
    </source>
</reference>
<feature type="region of interest" description="Disordered" evidence="2">
    <location>
        <begin position="334"/>
        <end position="375"/>
    </location>
</feature>
<comment type="caution">
    <text evidence="4">The sequence shown here is derived from an EMBL/GenBank/DDBJ whole genome shotgun (WGS) entry which is preliminary data.</text>
</comment>
<dbReference type="GO" id="GO:0005096">
    <property type="term" value="F:GTPase activator activity"/>
    <property type="evidence" value="ECO:0007669"/>
    <property type="project" value="UniProtKB-KW"/>
</dbReference>
<organism evidence="4 5">
    <name type="scientific">Monilinia fructigena</name>
    <dbReference type="NCBI Taxonomy" id="38457"/>
    <lineage>
        <taxon>Eukaryota</taxon>
        <taxon>Fungi</taxon>
        <taxon>Dikarya</taxon>
        <taxon>Ascomycota</taxon>
        <taxon>Pezizomycotina</taxon>
        <taxon>Leotiomycetes</taxon>
        <taxon>Helotiales</taxon>
        <taxon>Sclerotiniaceae</taxon>
        <taxon>Monilinia</taxon>
    </lineage>
</organism>
<protein>
    <recommendedName>
        <fullName evidence="3">Ras-GAP domain-containing protein</fullName>
    </recommendedName>
</protein>
<dbReference type="InterPro" id="IPR039360">
    <property type="entry name" value="Ras_GTPase"/>
</dbReference>
<accession>A0A395IFC9</accession>
<proteinExistence type="predicted"/>
<gene>
    <name evidence="4" type="ORF">DID88_009070</name>
</gene>
<dbReference type="PROSITE" id="PS50018">
    <property type="entry name" value="RAS_GTPASE_ACTIV_2"/>
    <property type="match status" value="1"/>
</dbReference>
<dbReference type="PANTHER" id="PTHR10194:SF60">
    <property type="entry name" value="RAS GTPASE-ACTIVATING PROTEIN RASKOL"/>
    <property type="match status" value="1"/>
</dbReference>
<dbReference type="PANTHER" id="PTHR10194">
    <property type="entry name" value="RAS GTPASE-ACTIVATING PROTEINS"/>
    <property type="match status" value="1"/>
</dbReference>
<evidence type="ECO:0000256" key="1">
    <source>
        <dbReference type="ARBA" id="ARBA00022468"/>
    </source>
</evidence>
<dbReference type="OrthoDB" id="775356at2759"/>
<evidence type="ECO:0000313" key="4">
    <source>
        <dbReference type="EMBL" id="RAL59042.1"/>
    </source>
</evidence>
<dbReference type="EMBL" id="QKRW01000061">
    <property type="protein sequence ID" value="RAL59042.1"/>
    <property type="molecule type" value="Genomic_DNA"/>
</dbReference>
<feature type="domain" description="Ras-GAP" evidence="3">
    <location>
        <begin position="131"/>
        <end position="213"/>
    </location>
</feature>
<name>A0A395IFC9_9HELO</name>